<gene>
    <name evidence="1" type="ORF">QFC19_004184</name>
</gene>
<evidence type="ECO:0000313" key="2">
    <source>
        <dbReference type="Proteomes" id="UP001241377"/>
    </source>
</evidence>
<name>A0ACC2VX55_9TREE</name>
<dbReference type="EMBL" id="JASBWR010000043">
    <property type="protein sequence ID" value="KAJ9104050.1"/>
    <property type="molecule type" value="Genomic_DNA"/>
</dbReference>
<accession>A0ACC2VX55</accession>
<dbReference type="Proteomes" id="UP001241377">
    <property type="component" value="Unassembled WGS sequence"/>
</dbReference>
<protein>
    <submittedName>
        <fullName evidence="1">Uncharacterized protein</fullName>
    </submittedName>
</protein>
<keyword evidence="2" id="KW-1185">Reference proteome</keyword>
<organism evidence="1 2">
    <name type="scientific">Naganishia cerealis</name>
    <dbReference type="NCBI Taxonomy" id="610337"/>
    <lineage>
        <taxon>Eukaryota</taxon>
        <taxon>Fungi</taxon>
        <taxon>Dikarya</taxon>
        <taxon>Basidiomycota</taxon>
        <taxon>Agaricomycotina</taxon>
        <taxon>Tremellomycetes</taxon>
        <taxon>Filobasidiales</taxon>
        <taxon>Filobasidiaceae</taxon>
        <taxon>Naganishia</taxon>
    </lineage>
</organism>
<sequence>MSRSNSYTKSSNRYTGGAGGVGENEREQLLSAGEHHSGNGGGSGSDLEIGNHDESQRQANKKGKHNRRNSNGLLGDRRSNKISERRQLAGRERTLCLVATSLFAIVTIILLIATRAIPNPLPGHSGIEPTDPNDPHQNPGKGGKGGPHVVIPIGGPQLPPPTDLPRNEAYLVKAEKGAVASEDVDCSEMGVRVLKEGGNAVVSTTGVAVPSYFLSITRLFSSIWQDAAISTCICIGVLNSFSSGIGGGGFMIVRVPGESNFTILSEDTQVEWSTNPTVHSLRESTTNSVLKVIDFRETSPAASHRDMYIPIPGSSQVGGLAVGVPGELKGLWTAYEQFGSGRLSWERLIQPSVKLSQGWRVSRELARRFRIFGSFMEEKPEWAKVFRPRGEMLVEGDWVRRTNYSRTLDYIARNGIDSFYGHGDDPWIARAMVDAVGKEAGVLTLEDLQGYDVQVYDPVSTTYHGNTIYTTDAPSCGPVMLGMLNALEHYNLTSSDSRFANSSRTPLNQHRIIEAMKYGFAARTEIGDIHEGDDAKIRRERIKYFSSKSWGEEVYANITDDTTHPASYYHPVFDVPVDSGTTHMSIVDKVNLIFGSRVMDPITGIIMNDEQDDFSTPGKVNAFGLAPSPYNYPQPGKRPLSSTAATIVERPDGSLYTAIGGSGGSRIFGAVAQVLLNLEWGMDVSQAIEAPRLHDQLYPAMVTVETGFEKEFAEVLREKNHNVTFFDINLGVAEVQAVLLDQDGTIWAASDSRKNGRAWGY</sequence>
<comment type="caution">
    <text evidence="1">The sequence shown here is derived from an EMBL/GenBank/DDBJ whole genome shotgun (WGS) entry which is preliminary data.</text>
</comment>
<reference evidence="1" key="1">
    <citation type="submission" date="2023-04" db="EMBL/GenBank/DDBJ databases">
        <title>Draft Genome sequencing of Naganishia species isolated from polar environments using Oxford Nanopore Technology.</title>
        <authorList>
            <person name="Leo P."/>
            <person name="Venkateswaran K."/>
        </authorList>
    </citation>
    <scope>NUCLEOTIDE SEQUENCE</scope>
    <source>
        <strain evidence="1">MNA-CCFEE 5261</strain>
    </source>
</reference>
<proteinExistence type="predicted"/>
<evidence type="ECO:0000313" key="1">
    <source>
        <dbReference type="EMBL" id="KAJ9104050.1"/>
    </source>
</evidence>